<proteinExistence type="predicted"/>
<dbReference type="GO" id="GO:0016853">
    <property type="term" value="F:isomerase activity"/>
    <property type="evidence" value="ECO:0007669"/>
    <property type="project" value="UniProtKB-KW"/>
</dbReference>
<feature type="active site" description="Tele-phosphohistidine intermediate" evidence="1">
    <location>
        <position position="24"/>
    </location>
</feature>
<dbReference type="InterPro" id="IPR029033">
    <property type="entry name" value="His_PPase_superfam"/>
</dbReference>
<reference evidence="4" key="2">
    <citation type="submission" date="2010-04" db="EMBL/GenBank/DDBJ databases">
        <title>Genome sequence of Salinibacter ruber M8.</title>
        <authorList>
            <consortium name="Genoscope"/>
        </authorList>
    </citation>
    <scope>NUCLEOTIDE SEQUENCE [LARGE SCALE GENOMIC DNA]</scope>
    <source>
        <strain evidence="4">M8</strain>
    </source>
</reference>
<dbReference type="Pfam" id="PF00300">
    <property type="entry name" value="His_Phos_1"/>
    <property type="match status" value="1"/>
</dbReference>
<dbReference type="EC" id="5.4.2.1" evidence="3"/>
<dbReference type="Proteomes" id="UP000000933">
    <property type="component" value="Chromosome"/>
</dbReference>
<dbReference type="EMBL" id="FP565814">
    <property type="protein sequence ID" value="CBH24464.1"/>
    <property type="molecule type" value="Genomic_DNA"/>
</dbReference>
<dbReference type="KEGG" id="srm:SRM_01543"/>
<name>D5H8V9_SALRM</name>
<dbReference type="PANTHER" id="PTHR48100">
    <property type="entry name" value="BROAD-SPECIFICITY PHOSPHATASE YOR283W-RELATED"/>
    <property type="match status" value="1"/>
</dbReference>
<dbReference type="CDD" id="cd07067">
    <property type="entry name" value="HP_PGM_like"/>
    <property type="match status" value="1"/>
</dbReference>
<evidence type="ECO:0000256" key="1">
    <source>
        <dbReference type="PIRSR" id="PIRSR613078-1"/>
    </source>
</evidence>
<dbReference type="Gene3D" id="3.40.50.1240">
    <property type="entry name" value="Phosphoglycerate mutase-like"/>
    <property type="match status" value="1"/>
</dbReference>
<keyword evidence="3" id="KW-0413">Isomerase</keyword>
<dbReference type="InterPro" id="IPR013078">
    <property type="entry name" value="His_Pase_superF_clade-1"/>
</dbReference>
<dbReference type="HOGENOM" id="CLU_033323_9_5_10"/>
<evidence type="ECO:0000313" key="3">
    <source>
        <dbReference type="EMBL" id="CBH24464.1"/>
    </source>
</evidence>
<dbReference type="SMART" id="SM00855">
    <property type="entry name" value="PGAM"/>
    <property type="match status" value="1"/>
</dbReference>
<feature type="binding site" evidence="2">
    <location>
        <position position="74"/>
    </location>
    <ligand>
        <name>substrate</name>
    </ligand>
</feature>
<evidence type="ECO:0000313" key="4">
    <source>
        <dbReference type="Proteomes" id="UP000000933"/>
    </source>
</evidence>
<dbReference type="GO" id="GO:0016791">
    <property type="term" value="F:phosphatase activity"/>
    <property type="evidence" value="ECO:0007669"/>
    <property type="project" value="TreeGrafter"/>
</dbReference>
<dbReference type="InterPro" id="IPR050275">
    <property type="entry name" value="PGM_Phosphatase"/>
</dbReference>
<dbReference type="AlphaFoldDB" id="D5H8V9"/>
<organism evidence="3 4">
    <name type="scientific">Salinibacter ruber (strain M8)</name>
    <dbReference type="NCBI Taxonomy" id="761659"/>
    <lineage>
        <taxon>Bacteria</taxon>
        <taxon>Pseudomonadati</taxon>
        <taxon>Rhodothermota</taxon>
        <taxon>Rhodothermia</taxon>
        <taxon>Rhodothermales</taxon>
        <taxon>Salinibacteraceae</taxon>
        <taxon>Salinibacter</taxon>
    </lineage>
</organism>
<gene>
    <name evidence="3" type="primary">gpmB</name>
    <name evidence="3" type="ordered locus">SRM_01543</name>
</gene>
<dbReference type="InterPro" id="IPR001345">
    <property type="entry name" value="PG/BPGM_mutase_AS"/>
</dbReference>
<dbReference type="PROSITE" id="PS00175">
    <property type="entry name" value="PG_MUTASE"/>
    <property type="match status" value="1"/>
</dbReference>
<accession>D5H8V9</accession>
<reference evidence="3 4" key="1">
    <citation type="journal article" date="2010" name="ISME J.">
        <title>Fine-scale evolution: genomic, phenotypic and ecological differentiation in two coexisting Salinibacter ruber strains.</title>
        <authorList>
            <person name="Pena A."/>
            <person name="Teeling H."/>
            <person name="Huerta-Cepas J."/>
            <person name="Santos F."/>
            <person name="Yarza P."/>
            <person name="Brito-Echeverria J."/>
            <person name="Lucio M."/>
            <person name="Schmitt-Kopplin P."/>
            <person name="Meseguer I."/>
            <person name="Schenowitz C."/>
            <person name="Dossat C."/>
            <person name="Barbe V."/>
            <person name="Dopazo J."/>
            <person name="Rossello-Mora R."/>
            <person name="Schuler M."/>
            <person name="Glockner F.O."/>
            <person name="Amann R."/>
            <person name="Gabaldon T."/>
            <person name="Anton J."/>
        </authorList>
    </citation>
    <scope>NUCLEOTIDE SEQUENCE [LARGE SCALE GENOMIC DNA]</scope>
    <source>
        <strain evidence="3 4">M8</strain>
    </source>
</reference>
<dbReference type="SUPFAM" id="SSF53254">
    <property type="entry name" value="Phosphoglycerate mutase-like"/>
    <property type="match status" value="1"/>
</dbReference>
<feature type="active site" description="Proton donor/acceptor" evidence="1">
    <location>
        <position position="99"/>
    </location>
</feature>
<feature type="binding site" evidence="2">
    <location>
        <begin position="23"/>
        <end position="30"/>
    </location>
    <ligand>
        <name>substrate</name>
    </ligand>
</feature>
<protein>
    <submittedName>
        <fullName evidence="3">Probable phosphoglycerate mutase gpmB</fullName>
        <ecNumber evidence="3">5.4.2.1</ecNumber>
    </submittedName>
</protein>
<sequence>MFCMSDGLRPLAAEAPTTLYLVRHGETEYNRRGIMQGGGIDSTLNATGREQARALARRFASADIDALYASTLRRATQTADILATGHDLLSRTHLRALNEMDWGVYEGEAPSPERNASVDALKSAWREGAYERGPKGGESIREVQGRARQALRHILAREAGGTALVVTHGRYLRVLLATLLDACGLEHMSELDHSNTCVNQVVYERGQARAERLNCTAHLSGDCASAPA</sequence>
<evidence type="ECO:0000256" key="2">
    <source>
        <dbReference type="PIRSR" id="PIRSR613078-2"/>
    </source>
</evidence>